<comment type="caution">
    <text evidence="1">The sequence shown here is derived from an EMBL/GenBank/DDBJ whole genome shotgun (WGS) entry which is preliminary data.</text>
</comment>
<accession>A0A849L4I4</accession>
<evidence type="ECO:0000313" key="2">
    <source>
        <dbReference type="Proteomes" id="UP000572377"/>
    </source>
</evidence>
<protein>
    <recommendedName>
        <fullName evidence="3">Tetratricopeptide repeat protein</fullName>
    </recommendedName>
</protein>
<keyword evidence="2" id="KW-1185">Reference proteome</keyword>
<dbReference type="InterPro" id="IPR011990">
    <property type="entry name" value="TPR-like_helical_dom_sf"/>
</dbReference>
<dbReference type="AlphaFoldDB" id="A0A849L4I4"/>
<evidence type="ECO:0000313" key="1">
    <source>
        <dbReference type="EMBL" id="NNU81249.1"/>
    </source>
</evidence>
<name>A0A849L4I4_9RHOB</name>
<dbReference type="Proteomes" id="UP000572377">
    <property type="component" value="Unassembled WGS sequence"/>
</dbReference>
<sequence>MTIRTSHLKKVAVLAALSVAACSDGSAEREAIQSLDSLNVIDENNLTSVMLNFADPDQAVLYFQNSLAKEPDRVDFQQGFALALMRAKRPAEAVLAFRALDEAGNMTADDRLKYAEALIQTGEWAPGKAQLDQIPPTLETYDRYRLEAMVADNSKQWARADAYYEQARNMTTRPASIFNNWGISKLARGDRTGAEEMFTRAISYDSKMFNAKNNLAISRASRRVYDLPIVPLTAVEQAELLHNIALQAIRNGDVEVGRGLLEEAVERHPRHFPEAADKLAALERNVLR</sequence>
<evidence type="ECO:0008006" key="3">
    <source>
        <dbReference type="Google" id="ProtNLM"/>
    </source>
</evidence>
<dbReference type="SUPFAM" id="SSF48452">
    <property type="entry name" value="TPR-like"/>
    <property type="match status" value="1"/>
</dbReference>
<gene>
    <name evidence="1" type="ORF">HMH01_12460</name>
</gene>
<organism evidence="1 2">
    <name type="scientific">Halovulum dunhuangense</name>
    <dbReference type="NCBI Taxonomy" id="1505036"/>
    <lineage>
        <taxon>Bacteria</taxon>
        <taxon>Pseudomonadati</taxon>
        <taxon>Pseudomonadota</taxon>
        <taxon>Alphaproteobacteria</taxon>
        <taxon>Rhodobacterales</taxon>
        <taxon>Paracoccaceae</taxon>
        <taxon>Halovulum</taxon>
    </lineage>
</organism>
<dbReference type="EMBL" id="JABFBC010000002">
    <property type="protein sequence ID" value="NNU81249.1"/>
    <property type="molecule type" value="Genomic_DNA"/>
</dbReference>
<dbReference type="RefSeq" id="WP_171326037.1">
    <property type="nucleotide sequence ID" value="NZ_JABFBC010000002.1"/>
</dbReference>
<dbReference type="PROSITE" id="PS51257">
    <property type="entry name" value="PROKAR_LIPOPROTEIN"/>
    <property type="match status" value="1"/>
</dbReference>
<dbReference type="Gene3D" id="1.25.40.10">
    <property type="entry name" value="Tetratricopeptide repeat domain"/>
    <property type="match status" value="2"/>
</dbReference>
<dbReference type="Pfam" id="PF13432">
    <property type="entry name" value="TPR_16"/>
    <property type="match status" value="1"/>
</dbReference>
<proteinExistence type="predicted"/>
<reference evidence="1 2" key="1">
    <citation type="submission" date="2020-05" db="EMBL/GenBank/DDBJ databases">
        <title>Gimesia benthica sp. nov., a novel planctomycete isolated from a deep-sea water sample of the Northwest Indian Ocean.</title>
        <authorList>
            <person name="Wang J."/>
            <person name="Ruan C."/>
            <person name="Song L."/>
            <person name="Zhu Y."/>
            <person name="Li A."/>
            <person name="Zheng X."/>
            <person name="Wang L."/>
            <person name="Lu Z."/>
            <person name="Huang Y."/>
            <person name="Du W."/>
            <person name="Zhou Y."/>
            <person name="Huang L."/>
            <person name="Dai X."/>
        </authorList>
    </citation>
    <scope>NUCLEOTIDE SEQUENCE [LARGE SCALE GENOMIC DNA]</scope>
    <source>
        <strain evidence="1 2">YYQ-30</strain>
    </source>
</reference>